<gene>
    <name evidence="3" type="ORF">C5O00_03740</name>
</gene>
<dbReference type="Proteomes" id="UP000238442">
    <property type="component" value="Chromosome"/>
</dbReference>
<sequence>MKRLLLVVAVGIVSYTSVAQIGIGNTDPKSSLDISASDITSPSNTDGILIPRINDFPVTDPGADQDGMLVFVTGAGSPAKGFYYWDQGTTSWVVISGASSDADWYITGTTNPSTTITDNIVTQGSVTVGTDLSGFPNSKFFVKSDVTSDIYPIRISPEGTPASSATIYNLYNTDTSLTPSGAFNYYALYNNFTSTHTGSTSGLYNNFSASGGAEYGVYNLFNSISGTYGMRNEFTGTTSNSASFFGIENRLLSSSTYSGTVYGISNTLQAEGNGARYGLFNSISGSGTGDKYGMYTNIPSASGGQHFGIYSDVQSATGFAGFFVGRTSFGTDPVTGRYLMPTADGTFGQVMTTNGAGQLTFTNPTTDTKNTLDGAYDEGGAGAGRTIIADNGPVVINGTDGFWVTGTHGTGIAFSVTADLSTSFYNPGTSVTRSGFASGSTWSLSNQGIYSVAMGYSPLASGIASTGFGYLTEASGDRSTAMGNGTVAPSFAEIALGNFNSTYVPTSTGSYNSADRLFSIGNGINASNRRNALSIYKDGTININDAYNMPLTDGTSGQVMATNGSGQLSFINPGTDLSSFALAKMSMSADQTLPAFTYTKLNFDTTEFDTGSNFNAASNRFIVSEPGYYRIDASMAHLANMTNPDSFTIAIYVNGSVVKYARFEHHGSGPVHRSVSTIEQLSNGDYIEIFGHGISSLTISSSTIYTTFEVERIR</sequence>
<evidence type="ECO:0000256" key="1">
    <source>
        <dbReference type="SAM" id="SignalP"/>
    </source>
</evidence>
<dbReference type="InterPro" id="IPR008640">
    <property type="entry name" value="Adhesin_Head_dom"/>
</dbReference>
<dbReference type="Gene3D" id="2.60.120.40">
    <property type="match status" value="1"/>
</dbReference>
<name>A0A2S0HVX1_9FLAO</name>
<organism evidence="3 4">
    <name type="scientific">Pukyongia salina</name>
    <dbReference type="NCBI Taxonomy" id="2094025"/>
    <lineage>
        <taxon>Bacteria</taxon>
        <taxon>Pseudomonadati</taxon>
        <taxon>Bacteroidota</taxon>
        <taxon>Flavobacteriia</taxon>
        <taxon>Flavobacteriales</taxon>
        <taxon>Flavobacteriaceae</taxon>
        <taxon>Pukyongia</taxon>
    </lineage>
</organism>
<dbReference type="KEGG" id="aue:C5O00_03740"/>
<evidence type="ECO:0000313" key="3">
    <source>
        <dbReference type="EMBL" id="AVI50323.1"/>
    </source>
</evidence>
<protein>
    <recommendedName>
        <fullName evidence="2">Trimeric autotransporter adhesin YadA-like head domain-containing protein</fullName>
    </recommendedName>
</protein>
<dbReference type="GO" id="GO:0019867">
    <property type="term" value="C:outer membrane"/>
    <property type="evidence" value="ECO:0007669"/>
    <property type="project" value="InterPro"/>
</dbReference>
<dbReference type="InterPro" id="IPR008983">
    <property type="entry name" value="Tumour_necrosis_fac-like_dom"/>
</dbReference>
<dbReference type="EMBL" id="CP027062">
    <property type="protein sequence ID" value="AVI50323.1"/>
    <property type="molecule type" value="Genomic_DNA"/>
</dbReference>
<dbReference type="SUPFAM" id="SSF49842">
    <property type="entry name" value="TNF-like"/>
    <property type="match status" value="1"/>
</dbReference>
<dbReference type="Gene3D" id="2.150.10.10">
    <property type="entry name" value="Serralysin-like metalloprotease, C-terminal"/>
    <property type="match status" value="1"/>
</dbReference>
<feature type="signal peptide" evidence="1">
    <location>
        <begin position="1"/>
        <end position="19"/>
    </location>
</feature>
<feature type="chain" id="PRO_5015745257" description="Trimeric autotransporter adhesin YadA-like head domain-containing protein" evidence="1">
    <location>
        <begin position="20"/>
        <end position="714"/>
    </location>
</feature>
<dbReference type="Pfam" id="PF05658">
    <property type="entry name" value="YadA_head"/>
    <property type="match status" value="1"/>
</dbReference>
<dbReference type="RefSeq" id="WP_105215067.1">
    <property type="nucleotide sequence ID" value="NZ_CP027062.1"/>
</dbReference>
<keyword evidence="1" id="KW-0732">Signal</keyword>
<reference evidence="3 4" key="1">
    <citation type="submission" date="2018-02" db="EMBL/GenBank/DDBJ databases">
        <title>Genomic analysis of the strain RR4-38 isolated from a seawater recirculating aquaculture system.</title>
        <authorList>
            <person name="Kim Y.-S."/>
            <person name="Jang Y.H."/>
            <person name="Kim K.-H."/>
        </authorList>
    </citation>
    <scope>NUCLEOTIDE SEQUENCE [LARGE SCALE GENOMIC DNA]</scope>
    <source>
        <strain evidence="3 4">RR4-38</strain>
    </source>
</reference>
<dbReference type="AlphaFoldDB" id="A0A2S0HVX1"/>
<dbReference type="InterPro" id="IPR011049">
    <property type="entry name" value="Serralysin-like_metalloprot_C"/>
</dbReference>
<accession>A0A2S0HVX1</accession>
<proteinExistence type="predicted"/>
<keyword evidence="4" id="KW-1185">Reference proteome</keyword>
<evidence type="ECO:0000313" key="4">
    <source>
        <dbReference type="Proteomes" id="UP000238442"/>
    </source>
</evidence>
<dbReference type="OrthoDB" id="1488700at2"/>
<evidence type="ECO:0000259" key="2">
    <source>
        <dbReference type="Pfam" id="PF05658"/>
    </source>
</evidence>
<feature type="domain" description="Trimeric autotransporter adhesin YadA-like head" evidence="2">
    <location>
        <begin position="460"/>
        <end position="485"/>
    </location>
</feature>